<evidence type="ECO:0000313" key="6">
    <source>
        <dbReference type="Proteomes" id="UP000182427"/>
    </source>
</evidence>
<dbReference type="PROSITE" id="PS50110">
    <property type="entry name" value="RESPONSE_REGULATORY"/>
    <property type="match status" value="1"/>
</dbReference>
<dbReference type="InterPro" id="IPR001789">
    <property type="entry name" value="Sig_transdc_resp-reg_receiver"/>
</dbReference>
<evidence type="ECO:0000256" key="2">
    <source>
        <dbReference type="PROSITE-ProRule" id="PRU00169"/>
    </source>
</evidence>
<reference evidence="5 6" key="1">
    <citation type="submission" date="2016-10" db="EMBL/GenBank/DDBJ databases">
        <authorList>
            <person name="de Groot N.N."/>
        </authorList>
    </citation>
    <scope>NUCLEOTIDE SEQUENCE [LARGE SCALE GENOMIC DNA]</scope>
    <source>
        <strain evidence="5 6">GAS232</strain>
    </source>
</reference>
<evidence type="ECO:0000313" key="5">
    <source>
        <dbReference type="EMBL" id="SDE66320.1"/>
    </source>
</evidence>
<name>A0A1G7ERK5_9BACT</name>
<evidence type="ECO:0000256" key="1">
    <source>
        <dbReference type="ARBA" id="ARBA00022553"/>
    </source>
</evidence>
<dbReference type="Gene3D" id="3.40.50.2300">
    <property type="match status" value="1"/>
</dbReference>
<dbReference type="SUPFAM" id="SSF52172">
    <property type="entry name" value="CheY-like"/>
    <property type="match status" value="1"/>
</dbReference>
<sequence>MSILRLDGDSAFPPPPHDAVAQFSERSAPRRRRVLVVDDERLITDTVVQILNIHGYDAFGAYSANEAMKLAENFHPDFLLSDVMMPGTNGIELAVAVQEMLPTVQVLLFSGQAGTSQLIENRNLPFALEAKPIHPDKLIKTLENLGRRRR</sequence>
<dbReference type="GO" id="GO:0000160">
    <property type="term" value="P:phosphorelay signal transduction system"/>
    <property type="evidence" value="ECO:0007669"/>
    <property type="project" value="InterPro"/>
</dbReference>
<feature type="region of interest" description="Disordered" evidence="3">
    <location>
        <begin position="1"/>
        <end position="24"/>
    </location>
</feature>
<dbReference type="PANTHER" id="PTHR44591">
    <property type="entry name" value="STRESS RESPONSE REGULATOR PROTEIN 1"/>
    <property type="match status" value="1"/>
</dbReference>
<dbReference type="OrthoDB" id="9789181at2"/>
<dbReference type="InterPro" id="IPR050595">
    <property type="entry name" value="Bact_response_regulator"/>
</dbReference>
<dbReference type="RefSeq" id="WP_083343409.1">
    <property type="nucleotide sequence ID" value="NZ_LT629690.1"/>
</dbReference>
<keyword evidence="1 2" id="KW-0597">Phosphoprotein</keyword>
<evidence type="ECO:0000259" key="4">
    <source>
        <dbReference type="PROSITE" id="PS50110"/>
    </source>
</evidence>
<gene>
    <name evidence="5" type="ORF">SAMN05444167_0072</name>
</gene>
<dbReference type="InterPro" id="IPR011006">
    <property type="entry name" value="CheY-like_superfamily"/>
</dbReference>
<dbReference type="SMART" id="SM00448">
    <property type="entry name" value="REC"/>
    <property type="match status" value="1"/>
</dbReference>
<dbReference type="Proteomes" id="UP000182427">
    <property type="component" value="Chromosome I"/>
</dbReference>
<dbReference type="Pfam" id="PF00072">
    <property type="entry name" value="Response_reg"/>
    <property type="match status" value="1"/>
</dbReference>
<feature type="modified residue" description="4-aspartylphosphate" evidence="2">
    <location>
        <position position="82"/>
    </location>
</feature>
<protein>
    <submittedName>
        <fullName evidence="5">Response regulator receiver domain-containing protein</fullName>
    </submittedName>
</protein>
<dbReference type="AlphaFoldDB" id="A0A1G7ERK5"/>
<dbReference type="EMBL" id="LT629690">
    <property type="protein sequence ID" value="SDE66320.1"/>
    <property type="molecule type" value="Genomic_DNA"/>
</dbReference>
<dbReference type="PANTHER" id="PTHR44591:SF3">
    <property type="entry name" value="RESPONSE REGULATORY DOMAIN-CONTAINING PROTEIN"/>
    <property type="match status" value="1"/>
</dbReference>
<feature type="domain" description="Response regulatory" evidence="4">
    <location>
        <begin position="33"/>
        <end position="146"/>
    </location>
</feature>
<accession>A0A1G7ERK5</accession>
<evidence type="ECO:0000256" key="3">
    <source>
        <dbReference type="SAM" id="MobiDB-lite"/>
    </source>
</evidence>
<proteinExistence type="predicted"/>
<organism evidence="5 6">
    <name type="scientific">Terriglobus roseus</name>
    <dbReference type="NCBI Taxonomy" id="392734"/>
    <lineage>
        <taxon>Bacteria</taxon>
        <taxon>Pseudomonadati</taxon>
        <taxon>Acidobacteriota</taxon>
        <taxon>Terriglobia</taxon>
        <taxon>Terriglobales</taxon>
        <taxon>Acidobacteriaceae</taxon>
        <taxon>Terriglobus</taxon>
    </lineage>
</organism>
<keyword evidence="6" id="KW-1185">Reference proteome</keyword>